<gene>
    <name evidence="1" type="ORF">EZ315_12175</name>
</gene>
<sequence length="185" mass="21012">MSRRSKIIRMDNWDVPTSRPRLKGGNIPLCDLSPRTVLHHLGSLVYFAQFKRTKSGTPFSEIKHSADTAALFAETACNFIQRLVNNTEDWCIITTPRRRHADGFHFATAVCERIADTLGIPFYADAVQCINRNRLDPDFHLLRPIAERRVIIYDDIITTGTTLTATAELLSDRDFVLNLIGINNR</sequence>
<organism evidence="1 2">
    <name type="scientific">Duncaniella freteri</name>
    <dbReference type="NCBI Taxonomy" id="2530391"/>
    <lineage>
        <taxon>Bacteria</taxon>
        <taxon>Pseudomonadati</taxon>
        <taxon>Bacteroidota</taxon>
        <taxon>Bacteroidia</taxon>
        <taxon>Bacteroidales</taxon>
        <taxon>Muribaculaceae</taxon>
        <taxon>Duncaniella</taxon>
    </lineage>
</organism>
<keyword evidence="1" id="KW-0328">Glycosyltransferase</keyword>
<reference evidence="1 2" key="1">
    <citation type="submission" date="2019-02" db="EMBL/GenBank/DDBJ databases">
        <title>Isolation and identification of novel species under the genus Muribaculum.</title>
        <authorList>
            <person name="Miyake S."/>
            <person name="Ding Y."/>
            <person name="Low A."/>
            <person name="Soh M."/>
            <person name="Seedorf H."/>
        </authorList>
    </citation>
    <scope>NUCLEOTIDE SEQUENCE [LARGE SCALE GENOMIC DNA]</scope>
    <source>
        <strain evidence="1 2">TLL-A3</strain>
    </source>
</reference>
<dbReference type="GO" id="GO:0016757">
    <property type="term" value="F:glycosyltransferase activity"/>
    <property type="evidence" value="ECO:0007669"/>
    <property type="project" value="UniProtKB-KW"/>
</dbReference>
<dbReference type="RefSeq" id="WP_123611626.1">
    <property type="nucleotide sequence ID" value="NZ_SJSA01000002.1"/>
</dbReference>
<evidence type="ECO:0000313" key="2">
    <source>
        <dbReference type="Proteomes" id="UP000297635"/>
    </source>
</evidence>
<dbReference type="GeneID" id="82150548"/>
<evidence type="ECO:0000313" key="1">
    <source>
        <dbReference type="EMBL" id="TGG36590.1"/>
    </source>
</evidence>
<dbReference type="CDD" id="cd06223">
    <property type="entry name" value="PRTases_typeI"/>
    <property type="match status" value="1"/>
</dbReference>
<dbReference type="EMBL" id="SJSA01000002">
    <property type="protein sequence ID" value="TGG36590.1"/>
    <property type="molecule type" value="Genomic_DNA"/>
</dbReference>
<accession>A0A4Z0V2C8</accession>
<dbReference type="InterPro" id="IPR000836">
    <property type="entry name" value="PRTase_dom"/>
</dbReference>
<keyword evidence="2" id="KW-1185">Reference proteome</keyword>
<keyword evidence="1" id="KW-0808">Transferase</keyword>
<name>A0A4Z0V2C8_9BACT</name>
<protein>
    <submittedName>
        <fullName evidence="1">Phosphoribosyltransferase</fullName>
    </submittedName>
</protein>
<dbReference type="AlphaFoldDB" id="A0A4Z0V2C8"/>
<dbReference type="Proteomes" id="UP000297635">
    <property type="component" value="Unassembled WGS sequence"/>
</dbReference>
<dbReference type="InterPro" id="IPR029057">
    <property type="entry name" value="PRTase-like"/>
</dbReference>
<dbReference type="SUPFAM" id="SSF53271">
    <property type="entry name" value="PRTase-like"/>
    <property type="match status" value="1"/>
</dbReference>
<dbReference type="Gene3D" id="3.40.50.2020">
    <property type="match status" value="1"/>
</dbReference>
<comment type="caution">
    <text evidence="1">The sequence shown here is derived from an EMBL/GenBank/DDBJ whole genome shotgun (WGS) entry which is preliminary data.</text>
</comment>
<proteinExistence type="predicted"/>